<accession>A0ABW5VAR5</accession>
<comment type="caution">
    <text evidence="1">The sequence shown here is derived from an EMBL/GenBank/DDBJ whole genome shotgun (WGS) entry which is preliminary data.</text>
</comment>
<dbReference type="InterPro" id="IPR045613">
    <property type="entry name" value="DUF6448"/>
</dbReference>
<sequence length="208" mass="23584">MKTQESKATVTNPLKIGENFKPNMRSLFLVFAFVLASISGYAHCDSYDGPVIKDALKALDQNNVQLVLKWIEPQQEKDIIPLFNKTYRLKNEDKQVYAIVEKHFLETLVRLHRETEGAAFTGLKPAGSTTPLVTMADNSIANNDVEDVVKTVSNHLEQVLRERYATVSELSKTKDKSVEKGREYVHSYVQYTHTLEALEHILHGDISH</sequence>
<organism evidence="1 2">
    <name type="scientific">Arenibacter antarcticus</name>
    <dbReference type="NCBI Taxonomy" id="2040469"/>
    <lineage>
        <taxon>Bacteria</taxon>
        <taxon>Pseudomonadati</taxon>
        <taxon>Bacteroidota</taxon>
        <taxon>Flavobacteriia</taxon>
        <taxon>Flavobacteriales</taxon>
        <taxon>Flavobacteriaceae</taxon>
        <taxon>Arenibacter</taxon>
    </lineage>
</organism>
<name>A0ABW5VAR5_9FLAO</name>
<evidence type="ECO:0000313" key="2">
    <source>
        <dbReference type="Proteomes" id="UP001597532"/>
    </source>
</evidence>
<proteinExistence type="predicted"/>
<dbReference type="EMBL" id="JBHUOK010000003">
    <property type="protein sequence ID" value="MFD2788400.1"/>
    <property type="molecule type" value="Genomic_DNA"/>
</dbReference>
<protein>
    <submittedName>
        <fullName evidence="1">DUF6448 family protein</fullName>
    </submittedName>
</protein>
<dbReference type="RefSeq" id="WP_251807314.1">
    <property type="nucleotide sequence ID" value="NZ_CP166679.1"/>
</dbReference>
<dbReference type="Pfam" id="PF20046">
    <property type="entry name" value="DUF6448"/>
    <property type="match status" value="1"/>
</dbReference>
<evidence type="ECO:0000313" key="1">
    <source>
        <dbReference type="EMBL" id="MFD2788400.1"/>
    </source>
</evidence>
<keyword evidence="2" id="KW-1185">Reference proteome</keyword>
<reference evidence="2" key="1">
    <citation type="journal article" date="2019" name="Int. J. Syst. Evol. Microbiol.">
        <title>The Global Catalogue of Microorganisms (GCM) 10K type strain sequencing project: providing services to taxonomists for standard genome sequencing and annotation.</title>
        <authorList>
            <consortium name="The Broad Institute Genomics Platform"/>
            <consortium name="The Broad Institute Genome Sequencing Center for Infectious Disease"/>
            <person name="Wu L."/>
            <person name="Ma J."/>
        </authorList>
    </citation>
    <scope>NUCLEOTIDE SEQUENCE [LARGE SCALE GENOMIC DNA]</scope>
    <source>
        <strain evidence="2">KCTC 52924</strain>
    </source>
</reference>
<dbReference type="Proteomes" id="UP001597532">
    <property type="component" value="Unassembled WGS sequence"/>
</dbReference>
<gene>
    <name evidence="1" type="ORF">ACFS1K_01350</name>
</gene>